<sequence>MGWLQPTNLDVEDSMSHSRPLNTMVENGPTVLWNDSANPEELKESISYGAVGATCNPVIALACIKADLPRWSARIRELAQEMPTAGESEIGWKVVEEVSIDAAELLMPAFEKYKGVNGRLSMQTDPRLHRDADALVQQAVHFDSLMPNTIVKIPATSTGIVAIEEATYRGVCINVTVSFTVPQAVAAGEAIERGLKRREAEGLPVDEMGPVVTIMCGRLDDWLKKVYEKEKLCFDPGYLEWAGVAAFKEAYRIFGERGLRARLLSAAYRNALQWTEFVGGEVVISPPFAWQQRFQGSGIDPEPRIDVPVDAQVLETLKTMPEFRKAYAVDGMTPEEFDDFGATRTTLRQFLQADADLDALVRDILVPAP</sequence>
<proteinExistence type="predicted"/>
<evidence type="ECO:0008006" key="4">
    <source>
        <dbReference type="Google" id="ProtNLM"/>
    </source>
</evidence>
<dbReference type="Gene3D" id="3.20.20.70">
    <property type="entry name" value="Aldolase class I"/>
    <property type="match status" value="1"/>
</dbReference>
<keyword evidence="1" id="KW-0704">Schiff base</keyword>
<organism evidence="2 3">
    <name type="scientific">Mobilicoccus caccae</name>
    <dbReference type="NCBI Taxonomy" id="1859295"/>
    <lineage>
        <taxon>Bacteria</taxon>
        <taxon>Bacillati</taxon>
        <taxon>Actinomycetota</taxon>
        <taxon>Actinomycetes</taxon>
        <taxon>Micrococcales</taxon>
        <taxon>Dermatophilaceae</taxon>
        <taxon>Mobilicoccus</taxon>
    </lineage>
</organism>
<comment type="caution">
    <text evidence="2">The sequence shown here is derived from an EMBL/GenBank/DDBJ whole genome shotgun (WGS) entry which is preliminary data.</text>
</comment>
<protein>
    <recommendedName>
        <fullName evidence="4">Transaldolase</fullName>
    </recommendedName>
</protein>
<dbReference type="InterPro" id="IPR001585">
    <property type="entry name" value="TAL/FSA"/>
</dbReference>
<dbReference type="Proteomes" id="UP001157126">
    <property type="component" value="Unassembled WGS sequence"/>
</dbReference>
<dbReference type="Pfam" id="PF00923">
    <property type="entry name" value="TAL_FSA"/>
    <property type="match status" value="1"/>
</dbReference>
<keyword evidence="3" id="KW-1185">Reference proteome</keyword>
<dbReference type="InterPro" id="IPR013785">
    <property type="entry name" value="Aldolase_TIM"/>
</dbReference>
<evidence type="ECO:0000313" key="2">
    <source>
        <dbReference type="EMBL" id="GMA41722.1"/>
    </source>
</evidence>
<gene>
    <name evidence="2" type="ORF">GCM10025883_37670</name>
</gene>
<name>A0ABQ6IYE6_9MICO</name>
<dbReference type="EMBL" id="BSUO01000001">
    <property type="protein sequence ID" value="GMA41722.1"/>
    <property type="molecule type" value="Genomic_DNA"/>
</dbReference>
<accession>A0ABQ6IYE6</accession>
<dbReference type="PANTHER" id="PTHR10683">
    <property type="entry name" value="TRANSALDOLASE"/>
    <property type="match status" value="1"/>
</dbReference>
<evidence type="ECO:0000313" key="3">
    <source>
        <dbReference type="Proteomes" id="UP001157126"/>
    </source>
</evidence>
<evidence type="ECO:0000256" key="1">
    <source>
        <dbReference type="ARBA" id="ARBA00023270"/>
    </source>
</evidence>
<reference evidence="3" key="1">
    <citation type="journal article" date="2019" name="Int. J. Syst. Evol. Microbiol.">
        <title>The Global Catalogue of Microorganisms (GCM) 10K type strain sequencing project: providing services to taxonomists for standard genome sequencing and annotation.</title>
        <authorList>
            <consortium name="The Broad Institute Genomics Platform"/>
            <consortium name="The Broad Institute Genome Sequencing Center for Infectious Disease"/>
            <person name="Wu L."/>
            <person name="Ma J."/>
        </authorList>
    </citation>
    <scope>NUCLEOTIDE SEQUENCE [LARGE SCALE GENOMIC DNA]</scope>
    <source>
        <strain evidence="3">NBRC 113072</strain>
    </source>
</reference>
<dbReference type="SUPFAM" id="SSF51569">
    <property type="entry name" value="Aldolase"/>
    <property type="match status" value="1"/>
</dbReference>